<dbReference type="PANTHER" id="PTHR31793">
    <property type="entry name" value="4-HYDROXYBENZOYL-COA THIOESTERASE FAMILY MEMBER"/>
    <property type="match status" value="1"/>
</dbReference>
<proteinExistence type="inferred from homology"/>
<name>A0ABW2Q445_9BACL</name>
<sequence length="136" mass="15991">MEFITEIKVRFGETDLLGHVNNVSYFSYLEQARIEFFKELTPYSKTKDWSYILASVKCDFLAQAYFDQHLKVITEVSRIGNKSFDLYQPIYDTETGKKIAEGNSTIVYFDFTEQKSKQIPDNVRLKLENYEVSLNR</sequence>
<evidence type="ECO:0000256" key="2">
    <source>
        <dbReference type="ARBA" id="ARBA00022801"/>
    </source>
</evidence>
<dbReference type="Proteomes" id="UP001596505">
    <property type="component" value="Unassembled WGS sequence"/>
</dbReference>
<comment type="similarity">
    <text evidence="1">Belongs to the 4-hydroxybenzoyl-CoA thioesterase family.</text>
</comment>
<protein>
    <submittedName>
        <fullName evidence="3">Acyl-CoA thioesterase</fullName>
        <ecNumber evidence="3">3.1.2.-</ecNumber>
    </submittedName>
</protein>
<evidence type="ECO:0000313" key="4">
    <source>
        <dbReference type="Proteomes" id="UP001596505"/>
    </source>
</evidence>
<dbReference type="EMBL" id="JBHTCO010000019">
    <property type="protein sequence ID" value="MFC7394216.1"/>
    <property type="molecule type" value="Genomic_DNA"/>
</dbReference>
<organism evidence="3 4">
    <name type="scientific">Scopulibacillus cellulosilyticus</name>
    <dbReference type="NCBI Taxonomy" id="2665665"/>
    <lineage>
        <taxon>Bacteria</taxon>
        <taxon>Bacillati</taxon>
        <taxon>Bacillota</taxon>
        <taxon>Bacilli</taxon>
        <taxon>Bacillales</taxon>
        <taxon>Sporolactobacillaceae</taxon>
        <taxon>Scopulibacillus</taxon>
    </lineage>
</organism>
<dbReference type="SUPFAM" id="SSF54637">
    <property type="entry name" value="Thioesterase/thiol ester dehydrase-isomerase"/>
    <property type="match status" value="1"/>
</dbReference>
<dbReference type="CDD" id="cd00586">
    <property type="entry name" value="4HBT"/>
    <property type="match status" value="1"/>
</dbReference>
<reference evidence="4" key="1">
    <citation type="journal article" date="2019" name="Int. J. Syst. Evol. Microbiol.">
        <title>The Global Catalogue of Microorganisms (GCM) 10K type strain sequencing project: providing services to taxonomists for standard genome sequencing and annotation.</title>
        <authorList>
            <consortium name="The Broad Institute Genomics Platform"/>
            <consortium name="The Broad Institute Genome Sequencing Center for Infectious Disease"/>
            <person name="Wu L."/>
            <person name="Ma J."/>
        </authorList>
    </citation>
    <scope>NUCLEOTIDE SEQUENCE [LARGE SCALE GENOMIC DNA]</scope>
    <source>
        <strain evidence="4">CGMCC 1.16305</strain>
    </source>
</reference>
<dbReference type="EC" id="3.1.2.-" evidence="3"/>
<dbReference type="Pfam" id="PF13279">
    <property type="entry name" value="4HBT_2"/>
    <property type="match status" value="1"/>
</dbReference>
<evidence type="ECO:0000313" key="3">
    <source>
        <dbReference type="EMBL" id="MFC7394216.1"/>
    </source>
</evidence>
<dbReference type="PANTHER" id="PTHR31793:SF27">
    <property type="entry name" value="NOVEL THIOESTERASE SUPERFAMILY DOMAIN AND SAPOSIN A-TYPE DOMAIN CONTAINING PROTEIN (0610012H03RIK)"/>
    <property type="match status" value="1"/>
</dbReference>
<dbReference type="GO" id="GO:0016787">
    <property type="term" value="F:hydrolase activity"/>
    <property type="evidence" value="ECO:0007669"/>
    <property type="project" value="UniProtKB-KW"/>
</dbReference>
<dbReference type="Gene3D" id="3.10.129.10">
    <property type="entry name" value="Hotdog Thioesterase"/>
    <property type="match status" value="1"/>
</dbReference>
<keyword evidence="2 3" id="KW-0378">Hydrolase</keyword>
<dbReference type="InterPro" id="IPR029069">
    <property type="entry name" value="HotDog_dom_sf"/>
</dbReference>
<dbReference type="PIRSF" id="PIRSF003230">
    <property type="entry name" value="YbgC"/>
    <property type="match status" value="1"/>
</dbReference>
<dbReference type="InterPro" id="IPR050563">
    <property type="entry name" value="4-hydroxybenzoyl-CoA_TE"/>
</dbReference>
<evidence type="ECO:0000256" key="1">
    <source>
        <dbReference type="ARBA" id="ARBA00005953"/>
    </source>
</evidence>
<comment type="caution">
    <text evidence="3">The sequence shown here is derived from an EMBL/GenBank/DDBJ whole genome shotgun (WGS) entry which is preliminary data.</text>
</comment>
<dbReference type="RefSeq" id="WP_380967336.1">
    <property type="nucleotide sequence ID" value="NZ_JBHTCO010000019.1"/>
</dbReference>
<keyword evidence="4" id="KW-1185">Reference proteome</keyword>
<accession>A0ABW2Q445</accession>
<dbReference type="InterPro" id="IPR006684">
    <property type="entry name" value="YbgC/YbaW"/>
</dbReference>
<gene>
    <name evidence="3" type="ORF">ACFQRG_14770</name>
</gene>